<sequence>MSDLSPGGVLVAAIVPLLGGLVPMLVAVEAVDRAGVEAVAPSSHPRVPRPSSSGIGTAGRTGHGGGRRGAARAGGCRVGSVRAVGRRRPRAGRSHPRGA</sequence>
<evidence type="ECO:0000313" key="2">
    <source>
        <dbReference type="EMBL" id="CAA9551055.1"/>
    </source>
</evidence>
<name>A0A6J4UL89_9BACT</name>
<feature type="region of interest" description="Disordered" evidence="1">
    <location>
        <begin position="39"/>
        <end position="99"/>
    </location>
</feature>
<dbReference type="EMBL" id="CADCWG010000115">
    <property type="protein sequence ID" value="CAA9551055.1"/>
    <property type="molecule type" value="Genomic_DNA"/>
</dbReference>
<reference evidence="2" key="1">
    <citation type="submission" date="2020-02" db="EMBL/GenBank/DDBJ databases">
        <authorList>
            <person name="Meier V. D."/>
        </authorList>
    </citation>
    <scope>NUCLEOTIDE SEQUENCE</scope>
    <source>
        <strain evidence="2">AVDCRST_MAG49</strain>
    </source>
</reference>
<feature type="compositionally biased region" description="Low complexity" evidence="1">
    <location>
        <begin position="71"/>
        <end position="83"/>
    </location>
</feature>
<accession>A0A6J4UL89</accession>
<feature type="compositionally biased region" description="Low complexity" evidence="1">
    <location>
        <begin position="41"/>
        <end position="53"/>
    </location>
</feature>
<organism evidence="2">
    <name type="scientific">uncultured Thermomicrobiales bacterium</name>
    <dbReference type="NCBI Taxonomy" id="1645740"/>
    <lineage>
        <taxon>Bacteria</taxon>
        <taxon>Pseudomonadati</taxon>
        <taxon>Thermomicrobiota</taxon>
        <taxon>Thermomicrobia</taxon>
        <taxon>Thermomicrobiales</taxon>
        <taxon>environmental samples</taxon>
    </lineage>
</organism>
<protein>
    <submittedName>
        <fullName evidence="2">Uncharacterized protein</fullName>
    </submittedName>
</protein>
<feature type="compositionally biased region" description="Basic residues" evidence="1">
    <location>
        <begin position="84"/>
        <end position="99"/>
    </location>
</feature>
<gene>
    <name evidence="2" type="ORF">AVDCRST_MAG49-1795</name>
</gene>
<dbReference type="AlphaFoldDB" id="A0A6J4UL89"/>
<proteinExistence type="predicted"/>
<evidence type="ECO:0000256" key="1">
    <source>
        <dbReference type="SAM" id="MobiDB-lite"/>
    </source>
</evidence>